<gene>
    <name evidence="2" type="ORF">QWZ18_05930</name>
</gene>
<organism evidence="2 3">
    <name type="scientific">Methylobacterium longum</name>
    <dbReference type="NCBI Taxonomy" id="767694"/>
    <lineage>
        <taxon>Bacteria</taxon>
        <taxon>Pseudomonadati</taxon>
        <taxon>Pseudomonadota</taxon>
        <taxon>Alphaproteobacteria</taxon>
        <taxon>Hyphomicrobiales</taxon>
        <taxon>Methylobacteriaceae</taxon>
        <taxon>Methylobacterium</taxon>
    </lineage>
</organism>
<dbReference type="Proteomes" id="UP001244297">
    <property type="component" value="Unassembled WGS sequence"/>
</dbReference>
<keyword evidence="3" id="KW-1185">Reference proteome</keyword>
<name>A0ABT8ALK4_9HYPH</name>
<feature type="region of interest" description="Disordered" evidence="1">
    <location>
        <begin position="130"/>
        <end position="160"/>
    </location>
</feature>
<evidence type="ECO:0000313" key="2">
    <source>
        <dbReference type="EMBL" id="MDN3570163.1"/>
    </source>
</evidence>
<comment type="caution">
    <text evidence="2">The sequence shown here is derived from an EMBL/GenBank/DDBJ whole genome shotgun (WGS) entry which is preliminary data.</text>
</comment>
<reference evidence="3" key="1">
    <citation type="journal article" date="2019" name="Int. J. Syst. Evol. Microbiol.">
        <title>The Global Catalogue of Microorganisms (GCM) 10K type strain sequencing project: providing services to taxonomists for standard genome sequencing and annotation.</title>
        <authorList>
            <consortium name="The Broad Institute Genomics Platform"/>
            <consortium name="The Broad Institute Genome Sequencing Center for Infectious Disease"/>
            <person name="Wu L."/>
            <person name="Ma J."/>
        </authorList>
    </citation>
    <scope>NUCLEOTIDE SEQUENCE [LARGE SCALE GENOMIC DNA]</scope>
    <source>
        <strain evidence="3">CECT 7806</strain>
    </source>
</reference>
<dbReference type="RefSeq" id="WP_238289800.1">
    <property type="nucleotide sequence ID" value="NZ_BPQS01000017.1"/>
</dbReference>
<feature type="compositionally biased region" description="Low complexity" evidence="1">
    <location>
        <begin position="130"/>
        <end position="145"/>
    </location>
</feature>
<evidence type="ECO:0000313" key="3">
    <source>
        <dbReference type="Proteomes" id="UP001244297"/>
    </source>
</evidence>
<sequence length="228" mass="23042">MTPETIPLAAPALPSIALVPPSPPLGDPAPKEAPPATAPGLILFGCDERGRPHASAFSAADAEGASRAAALMGLHALAVGKEHHALATGLARGRLFASGKAFVPFCAAGAFARLMATAGLPDMPMPLKAAGKATSAPSPAATQSGAIGGTDGSGGPPSAPRDWSAIGIGSVVLACQGPMEGWWEAVVLYTKADDRFVLRWRDFPDDGEITRARKDLGLLPPGSREGVG</sequence>
<evidence type="ECO:0000256" key="1">
    <source>
        <dbReference type="SAM" id="MobiDB-lite"/>
    </source>
</evidence>
<proteinExistence type="predicted"/>
<feature type="compositionally biased region" description="Gly residues" evidence="1">
    <location>
        <begin position="146"/>
        <end position="155"/>
    </location>
</feature>
<accession>A0ABT8ALK4</accession>
<dbReference type="EMBL" id="JAUFPT010000016">
    <property type="protein sequence ID" value="MDN3570163.1"/>
    <property type="molecule type" value="Genomic_DNA"/>
</dbReference>
<protein>
    <submittedName>
        <fullName evidence="2">Uncharacterized protein</fullName>
    </submittedName>
</protein>